<name>A0A511TCJ6_MYXFU</name>
<dbReference type="EMBL" id="FOIB01000013">
    <property type="protein sequence ID" value="SEU38788.1"/>
    <property type="molecule type" value="Genomic_DNA"/>
</dbReference>
<dbReference type="EMBL" id="BJXR01000050">
    <property type="protein sequence ID" value="GEN11906.1"/>
    <property type="molecule type" value="Genomic_DNA"/>
</dbReference>
<dbReference type="InterPro" id="IPR036271">
    <property type="entry name" value="Tet_transcr_reg_TetR-rel_C_sf"/>
</dbReference>
<feature type="DNA-binding region" description="H-T-H motif" evidence="2">
    <location>
        <begin position="37"/>
        <end position="56"/>
    </location>
</feature>
<dbReference type="Pfam" id="PF00440">
    <property type="entry name" value="TetR_N"/>
    <property type="match status" value="1"/>
</dbReference>
<dbReference type="AlphaFoldDB" id="A0A511TCJ6"/>
<dbReference type="Proteomes" id="UP000321514">
    <property type="component" value="Unassembled WGS sequence"/>
</dbReference>
<dbReference type="SUPFAM" id="SSF48498">
    <property type="entry name" value="Tetracyclin repressor-like, C-terminal domain"/>
    <property type="match status" value="1"/>
</dbReference>
<accession>A0A511TCJ6</accession>
<protein>
    <submittedName>
        <fullName evidence="4">TetR family transcriptional regulator</fullName>
    </submittedName>
    <submittedName>
        <fullName evidence="5">Transcriptional regulator, TetR family</fullName>
    </submittedName>
</protein>
<dbReference type="InterPro" id="IPR050109">
    <property type="entry name" value="HTH-type_TetR-like_transc_reg"/>
</dbReference>
<dbReference type="PANTHER" id="PTHR30055:SF226">
    <property type="entry name" value="HTH-TYPE TRANSCRIPTIONAL REGULATOR PKSA"/>
    <property type="match status" value="1"/>
</dbReference>
<dbReference type="GO" id="GO:0000976">
    <property type="term" value="F:transcription cis-regulatory region binding"/>
    <property type="evidence" value="ECO:0007669"/>
    <property type="project" value="TreeGrafter"/>
</dbReference>
<evidence type="ECO:0000256" key="1">
    <source>
        <dbReference type="ARBA" id="ARBA00023125"/>
    </source>
</evidence>
<evidence type="ECO:0000313" key="5">
    <source>
        <dbReference type="EMBL" id="SEU38788.1"/>
    </source>
</evidence>
<dbReference type="SUPFAM" id="SSF46689">
    <property type="entry name" value="Homeodomain-like"/>
    <property type="match status" value="1"/>
</dbReference>
<evidence type="ECO:0000313" key="4">
    <source>
        <dbReference type="EMBL" id="GEN11906.1"/>
    </source>
</evidence>
<gene>
    <name evidence="4" type="ORF">MFU01_69430</name>
    <name evidence="5" type="ORF">SAMN05443572_113196</name>
</gene>
<organism evidence="4 7">
    <name type="scientific">Myxococcus fulvus</name>
    <dbReference type="NCBI Taxonomy" id="33"/>
    <lineage>
        <taxon>Bacteria</taxon>
        <taxon>Pseudomonadati</taxon>
        <taxon>Myxococcota</taxon>
        <taxon>Myxococcia</taxon>
        <taxon>Myxococcales</taxon>
        <taxon>Cystobacterineae</taxon>
        <taxon>Myxococcaceae</taxon>
        <taxon>Myxococcus</taxon>
    </lineage>
</organism>
<sequence>MNLFNMSLRERAKSEKWERIRAAAKRLFAERGYEGTTVRAIAEAAGVATGTVLVYGETKDALLHELWRAEAMPLVERAVTSLPGEGAFVDRCMHLFSPLLTHYASQPELARVVVKELPWLTGAAEELHRPALARLVGSLASVVSDAKSRGELRAEVDGERAAELVFGVYYAAVMRMLVPMAGSTVATARTRLRRDLEMLFGGLGSRRSS</sequence>
<dbReference type="PANTHER" id="PTHR30055">
    <property type="entry name" value="HTH-TYPE TRANSCRIPTIONAL REGULATOR RUTR"/>
    <property type="match status" value="1"/>
</dbReference>
<evidence type="ECO:0000313" key="7">
    <source>
        <dbReference type="Proteomes" id="UP000321514"/>
    </source>
</evidence>
<evidence type="ECO:0000256" key="2">
    <source>
        <dbReference type="PROSITE-ProRule" id="PRU00335"/>
    </source>
</evidence>
<dbReference type="PROSITE" id="PS50977">
    <property type="entry name" value="HTH_TETR_2"/>
    <property type="match status" value="1"/>
</dbReference>
<comment type="caution">
    <text evidence="4">The sequence shown here is derived from an EMBL/GenBank/DDBJ whole genome shotgun (WGS) entry which is preliminary data.</text>
</comment>
<dbReference type="STRING" id="1334629.MFUL124B02_10750"/>
<dbReference type="Proteomes" id="UP000183760">
    <property type="component" value="Unassembled WGS sequence"/>
</dbReference>
<evidence type="ECO:0000313" key="6">
    <source>
        <dbReference type="Proteomes" id="UP000183760"/>
    </source>
</evidence>
<dbReference type="GO" id="GO:0003700">
    <property type="term" value="F:DNA-binding transcription factor activity"/>
    <property type="evidence" value="ECO:0007669"/>
    <property type="project" value="TreeGrafter"/>
</dbReference>
<feature type="domain" description="HTH tetR-type" evidence="3">
    <location>
        <begin position="14"/>
        <end position="74"/>
    </location>
</feature>
<dbReference type="RefSeq" id="WP_074958440.1">
    <property type="nucleotide sequence ID" value="NZ_BJXR01000050.1"/>
</dbReference>
<dbReference type="InterPro" id="IPR009057">
    <property type="entry name" value="Homeodomain-like_sf"/>
</dbReference>
<keyword evidence="1 2" id="KW-0238">DNA-binding</keyword>
<dbReference type="PRINTS" id="PR00455">
    <property type="entry name" value="HTHTETR"/>
</dbReference>
<dbReference type="OrthoDB" id="5394806at2"/>
<reference evidence="5 6" key="1">
    <citation type="submission" date="2016-10" db="EMBL/GenBank/DDBJ databases">
        <authorList>
            <person name="Varghese N."/>
            <person name="Submissions S."/>
        </authorList>
    </citation>
    <scope>NUCLEOTIDE SEQUENCE [LARGE SCALE GENOMIC DNA]</scope>
    <source>
        <strain evidence="5 6">DSM 16525</strain>
    </source>
</reference>
<dbReference type="InterPro" id="IPR001647">
    <property type="entry name" value="HTH_TetR"/>
</dbReference>
<evidence type="ECO:0000259" key="3">
    <source>
        <dbReference type="PROSITE" id="PS50977"/>
    </source>
</evidence>
<keyword evidence="6" id="KW-1185">Reference proteome</keyword>
<dbReference type="Gene3D" id="1.10.357.10">
    <property type="entry name" value="Tetracycline Repressor, domain 2"/>
    <property type="match status" value="1"/>
</dbReference>
<proteinExistence type="predicted"/>
<reference evidence="4 7" key="2">
    <citation type="submission" date="2019-07" db="EMBL/GenBank/DDBJ databases">
        <title>Whole genome shotgun sequence of Myxococcus fulvus NBRC 100333.</title>
        <authorList>
            <person name="Hosoyama A."/>
            <person name="Uohara A."/>
            <person name="Ohji S."/>
            <person name="Ichikawa N."/>
        </authorList>
    </citation>
    <scope>NUCLEOTIDE SEQUENCE [LARGE SCALE GENOMIC DNA]</scope>
    <source>
        <strain evidence="4 7">NBRC 100333</strain>
    </source>
</reference>